<sequence length="729" mass="77997">MKKKDIEFLRIVSLRGPNIWTYRPVLEAWVDIGELEECPSNTIPGFYERLSSWLPSLIEHRCSYGERGGFLRRVQEGTWPGHILEHVTLELQNLAGLPGGFGKAREMSTRGVYKVIVRAWHEEVTRAALYAARDLVMAAIEDRPFDVAATVEHLRDLTDSLCLGPSTACIVDGADDRDIPHTRLSEANLVQLGYGAAQRRIWTAETDRTSAIAEGISRDKDLTKTLLSSCGVPVPEGRLVDDVDDAWDAAEDIGLPVVVKPYDGNHGRGVFTNLTTREEVEAAYAVAVDEGSGVIVERFIPGNEHRLLVVGGKMVAAARGDMACVVGDGRSTVLELIESQINSDPRRGRSEDHPLNFIRLDSAARLELSRQGLTGDAVPAEGRTVLVQRSGNVAIDVTDEVHPDVAAAVSLAARVVGLDIAGVDLVAEDISRPLEEQRGAIVEVNAGPGLLMHLKPAEGQPRPVGRAIVDHLFPEGEDGRIPIVGVTGTHGKTVVARVVARLLSLSGKHTGLACSDGLFLDRRQVEKADSANWAAARRVLLNRSVEAAVFENSARAIFSEGLAYDRCQVGVVTNLNGAEGLADLDVFEPDQVYKALRTQVDVILPSGVAVLNARDPQVVEMAPLCDGEVIFFGLSADLPALAEHRAAGGRAVFVRDGRLVLATGSDEVPLTAVSAVPLVSAGGAGVDDLQVENLLAAIGAAWALGIAPELIRAGVETFDVLPADAAKRA</sequence>
<dbReference type="InterPro" id="IPR044019">
    <property type="entry name" value="Cyanophycin_syn_N"/>
</dbReference>
<dbReference type="Proteomes" id="UP000323671">
    <property type="component" value="Chromosome"/>
</dbReference>
<evidence type="ECO:0000256" key="4">
    <source>
        <dbReference type="PROSITE-ProRule" id="PRU00409"/>
    </source>
</evidence>
<evidence type="ECO:0000313" key="7">
    <source>
        <dbReference type="Proteomes" id="UP000323671"/>
    </source>
</evidence>
<evidence type="ECO:0000256" key="2">
    <source>
        <dbReference type="ARBA" id="ARBA00022741"/>
    </source>
</evidence>
<dbReference type="SUPFAM" id="SSF56059">
    <property type="entry name" value="Glutathione synthetase ATP-binding domain-like"/>
    <property type="match status" value="1"/>
</dbReference>
<dbReference type="Gene3D" id="3.30.470.20">
    <property type="entry name" value="ATP-grasp fold, B domain"/>
    <property type="match status" value="1"/>
</dbReference>
<reference evidence="6 7" key="1">
    <citation type="submission" date="2017-07" db="EMBL/GenBank/DDBJ databases">
        <title>Complete genome sequence of Oryzomicrobium terrae TPP412.</title>
        <authorList>
            <person name="Chiu L.-W."/>
            <person name="Lo K.-J."/>
            <person name="Tsai Y.-M."/>
            <person name="Lin S.-S."/>
            <person name="Kuo C.-H."/>
            <person name="Liu C.-T."/>
        </authorList>
    </citation>
    <scope>NUCLEOTIDE SEQUENCE [LARGE SCALE GENOMIC DNA]</scope>
    <source>
        <strain evidence="6 7">TPP412</strain>
    </source>
</reference>
<dbReference type="InterPro" id="IPR036565">
    <property type="entry name" value="Mur-like_cat_sf"/>
</dbReference>
<dbReference type="RefSeq" id="WP_082397145.1">
    <property type="nucleotide sequence ID" value="NZ_CP022579.1"/>
</dbReference>
<dbReference type="AlphaFoldDB" id="A0A5C1ECB6"/>
<dbReference type="Pfam" id="PF13549">
    <property type="entry name" value="ATP-grasp_5"/>
    <property type="match status" value="1"/>
</dbReference>
<evidence type="ECO:0000259" key="5">
    <source>
        <dbReference type="PROSITE" id="PS50975"/>
    </source>
</evidence>
<dbReference type="GO" id="GO:0005524">
    <property type="term" value="F:ATP binding"/>
    <property type="evidence" value="ECO:0007669"/>
    <property type="project" value="UniProtKB-UniRule"/>
</dbReference>
<dbReference type="Gene3D" id="3.30.1490.20">
    <property type="entry name" value="ATP-grasp fold, A domain"/>
    <property type="match status" value="1"/>
</dbReference>
<evidence type="ECO:0000256" key="3">
    <source>
        <dbReference type="ARBA" id="ARBA00022840"/>
    </source>
</evidence>
<evidence type="ECO:0000313" key="6">
    <source>
        <dbReference type="EMBL" id="QEL66506.1"/>
    </source>
</evidence>
<organism evidence="6 7">
    <name type="scientific">Oryzomicrobium terrae</name>
    <dbReference type="NCBI Taxonomy" id="1735038"/>
    <lineage>
        <taxon>Bacteria</taxon>
        <taxon>Pseudomonadati</taxon>
        <taxon>Pseudomonadota</taxon>
        <taxon>Betaproteobacteria</taxon>
        <taxon>Rhodocyclales</taxon>
        <taxon>Rhodocyclaceae</taxon>
        <taxon>Oryzomicrobium</taxon>
    </lineage>
</organism>
<dbReference type="GO" id="GO:0046872">
    <property type="term" value="F:metal ion binding"/>
    <property type="evidence" value="ECO:0007669"/>
    <property type="project" value="InterPro"/>
</dbReference>
<dbReference type="EMBL" id="CP022579">
    <property type="protein sequence ID" value="QEL66506.1"/>
    <property type="molecule type" value="Genomic_DNA"/>
</dbReference>
<dbReference type="Gene3D" id="3.40.1190.10">
    <property type="entry name" value="Mur-like, catalytic domain"/>
    <property type="match status" value="1"/>
</dbReference>
<dbReference type="NCBIfam" id="TIGR02068">
    <property type="entry name" value="cya_phycin_syn"/>
    <property type="match status" value="1"/>
</dbReference>
<dbReference type="Pfam" id="PF08245">
    <property type="entry name" value="Mur_ligase_M"/>
    <property type="match status" value="1"/>
</dbReference>
<dbReference type="InterPro" id="IPR011761">
    <property type="entry name" value="ATP-grasp"/>
</dbReference>
<protein>
    <submittedName>
        <fullName evidence="6">Cyanophycin synthetase</fullName>
    </submittedName>
</protein>
<dbReference type="PANTHER" id="PTHR23135">
    <property type="entry name" value="MUR LIGASE FAMILY MEMBER"/>
    <property type="match status" value="1"/>
</dbReference>
<dbReference type="PANTHER" id="PTHR23135:SF18">
    <property type="entry name" value="CYANOPHYCIN SYNTHETASE"/>
    <property type="match status" value="1"/>
</dbReference>
<dbReference type="PROSITE" id="PS50975">
    <property type="entry name" value="ATP_GRASP"/>
    <property type="match status" value="1"/>
</dbReference>
<keyword evidence="2 4" id="KW-0547">Nucleotide-binding</keyword>
<dbReference type="NCBIfam" id="NF010623">
    <property type="entry name" value="PRK14016.1"/>
    <property type="match status" value="1"/>
</dbReference>
<accession>A0A5C1ECB6</accession>
<dbReference type="GO" id="GO:0016881">
    <property type="term" value="F:acid-amino acid ligase activity"/>
    <property type="evidence" value="ECO:0007669"/>
    <property type="project" value="InterPro"/>
</dbReference>
<dbReference type="InterPro" id="IPR013221">
    <property type="entry name" value="Mur_ligase_cen"/>
</dbReference>
<keyword evidence="7" id="KW-1185">Reference proteome</keyword>
<name>A0A5C1ECB6_9RHOO</name>
<feature type="domain" description="ATP-grasp" evidence="5">
    <location>
        <begin position="224"/>
        <end position="473"/>
    </location>
</feature>
<dbReference type="SUPFAM" id="SSF53623">
    <property type="entry name" value="MurD-like peptide ligases, catalytic domain"/>
    <property type="match status" value="1"/>
</dbReference>
<keyword evidence="1" id="KW-0436">Ligase</keyword>
<proteinExistence type="predicted"/>
<dbReference type="Pfam" id="PF18921">
    <property type="entry name" value="Cyanophycin_syn"/>
    <property type="match status" value="1"/>
</dbReference>
<keyword evidence="3 4" id="KW-0067">ATP-binding</keyword>
<dbReference type="KEGG" id="otr:OTERR_30300"/>
<dbReference type="InterPro" id="IPR013815">
    <property type="entry name" value="ATP_grasp_subdomain_1"/>
</dbReference>
<dbReference type="InterPro" id="IPR011810">
    <property type="entry name" value="Cya_phycin_syn"/>
</dbReference>
<gene>
    <name evidence="6" type="primary">cphA</name>
    <name evidence="6" type="ORF">OTERR_30300</name>
</gene>
<evidence type="ECO:0000256" key="1">
    <source>
        <dbReference type="ARBA" id="ARBA00022598"/>
    </source>
</evidence>